<name>S2WYQ7_9ACTN</name>
<dbReference type="Proteomes" id="UP000014417">
    <property type="component" value="Unassembled WGS sequence"/>
</dbReference>
<evidence type="ECO:0000313" key="3">
    <source>
        <dbReference type="Proteomes" id="UP000014417"/>
    </source>
</evidence>
<organism evidence="2 3">
    <name type="scientific">Propionimicrobium lymphophilum ACS-093-V-SCH5</name>
    <dbReference type="NCBI Taxonomy" id="883161"/>
    <lineage>
        <taxon>Bacteria</taxon>
        <taxon>Bacillati</taxon>
        <taxon>Actinomycetota</taxon>
        <taxon>Actinomycetes</taxon>
        <taxon>Propionibacteriales</taxon>
        <taxon>Propionibacteriaceae</taxon>
        <taxon>Propionimicrobium</taxon>
    </lineage>
</organism>
<reference evidence="2 3" key="1">
    <citation type="submission" date="2013-04" db="EMBL/GenBank/DDBJ databases">
        <title>The Genome Sequence of Propionimicrobium lymphophilum ACS-093-V-SCH5.</title>
        <authorList>
            <consortium name="The Broad Institute Genomics Platform"/>
            <person name="Earl A."/>
            <person name="Ward D."/>
            <person name="Feldgarden M."/>
            <person name="Gevers D."/>
            <person name="Saerens B."/>
            <person name="Vaneechoutte M."/>
            <person name="Walker B."/>
            <person name="Young S."/>
            <person name="Zeng Q."/>
            <person name="Gargeya S."/>
            <person name="Fitzgerald M."/>
            <person name="Haas B."/>
            <person name="Abouelleil A."/>
            <person name="Allen A.W."/>
            <person name="Alvarado L."/>
            <person name="Arachchi H.M."/>
            <person name="Berlin A.M."/>
            <person name="Chapman S.B."/>
            <person name="Gainer-Dewar J."/>
            <person name="Goldberg J."/>
            <person name="Griggs A."/>
            <person name="Gujja S."/>
            <person name="Hansen M."/>
            <person name="Howarth C."/>
            <person name="Imamovic A."/>
            <person name="Ireland A."/>
            <person name="Larimer J."/>
            <person name="McCowan C."/>
            <person name="Murphy C."/>
            <person name="Pearson M."/>
            <person name="Poon T.W."/>
            <person name="Priest M."/>
            <person name="Roberts A."/>
            <person name="Saif S."/>
            <person name="Shea T."/>
            <person name="Sisk P."/>
            <person name="Sykes S."/>
            <person name="Wortman J."/>
            <person name="Nusbaum C."/>
            <person name="Birren B."/>
        </authorList>
    </citation>
    <scope>NUCLEOTIDE SEQUENCE [LARGE SCALE GENOMIC DNA]</scope>
    <source>
        <strain evidence="2 3">ACS-093-V-SCH5</strain>
    </source>
</reference>
<gene>
    <name evidence="2" type="ORF">HMPREF9306_01177</name>
</gene>
<accession>S2WYQ7</accession>
<comment type="caution">
    <text evidence="2">The sequence shown here is derived from an EMBL/GenBank/DDBJ whole genome shotgun (WGS) entry which is preliminary data.</text>
</comment>
<protein>
    <submittedName>
        <fullName evidence="2">Uncharacterized protein</fullName>
    </submittedName>
</protein>
<dbReference type="HOGENOM" id="CLU_1625604_0_0_11"/>
<dbReference type="EMBL" id="AGZR01000006">
    <property type="protein sequence ID" value="EPD32869.1"/>
    <property type="molecule type" value="Genomic_DNA"/>
</dbReference>
<keyword evidence="1" id="KW-1133">Transmembrane helix</keyword>
<evidence type="ECO:0000313" key="2">
    <source>
        <dbReference type="EMBL" id="EPD32869.1"/>
    </source>
</evidence>
<dbReference type="RefSeq" id="WP_016456009.1">
    <property type="nucleotide sequence ID" value="NZ_KE150269.1"/>
</dbReference>
<evidence type="ECO:0000256" key="1">
    <source>
        <dbReference type="SAM" id="Phobius"/>
    </source>
</evidence>
<keyword evidence="1" id="KW-0472">Membrane</keyword>
<feature type="transmembrane region" description="Helical" evidence="1">
    <location>
        <begin position="44"/>
        <end position="73"/>
    </location>
</feature>
<dbReference type="STRING" id="883161.HMPREF9306_01177"/>
<dbReference type="AlphaFoldDB" id="S2WYQ7"/>
<keyword evidence="1" id="KW-0812">Transmembrane</keyword>
<proteinExistence type="predicted"/>
<sequence>MPAMYDLTALTGKSATESRTIVVDFVEVNATRFAHILQAAPAGILVFLLTIKFFGIFSLVAGFIVWFIIFGLLDFRVGALKQRAWRTLMDANRSRKTEGKIFICGAPALSDEYQHLAKLGPGWTPAVTPAQRGGPAFKPSRKLSSDFSVAPTSGGVEWIRQAK</sequence>
<keyword evidence="3" id="KW-1185">Reference proteome</keyword>